<dbReference type="Proteomes" id="UP000054251">
    <property type="component" value="Unassembled WGS sequence"/>
</dbReference>
<keyword evidence="5" id="KW-1185">Reference proteome</keyword>
<protein>
    <recommendedName>
        <fullName evidence="3">NmrA-like domain-containing protein</fullName>
    </recommendedName>
</protein>
<gene>
    <name evidence="4" type="ORF">AC631_04222</name>
</gene>
<keyword evidence="2" id="KW-0521">NADP</keyword>
<accession>A0A0V1PUZ1</accession>
<evidence type="ECO:0000313" key="4">
    <source>
        <dbReference type="EMBL" id="KSA00003.1"/>
    </source>
</evidence>
<organism evidence="4 5">
    <name type="scientific">Debaryomyces fabryi</name>
    <dbReference type="NCBI Taxonomy" id="58627"/>
    <lineage>
        <taxon>Eukaryota</taxon>
        <taxon>Fungi</taxon>
        <taxon>Dikarya</taxon>
        <taxon>Ascomycota</taxon>
        <taxon>Saccharomycotina</taxon>
        <taxon>Pichiomycetes</taxon>
        <taxon>Debaryomycetaceae</taxon>
        <taxon>Debaryomyces</taxon>
    </lineage>
</organism>
<sequence>MLKPQPLGDGKYAIFNVLKPETEIPYLDTKDAGKFVGAILNDPEKFNGKVLYASNGMYSFDTLVKTITEVSGKPVSYIQIPANTFKEQLPAPIAEGITEMFQFNDKYNAYGPETKEKAEWGKQQVPEKLSTLEEFFQRNPLGL</sequence>
<dbReference type="GeneID" id="26841231"/>
<dbReference type="Pfam" id="PF05368">
    <property type="entry name" value="NmrA"/>
    <property type="match status" value="1"/>
</dbReference>
<dbReference type="InterPro" id="IPR036291">
    <property type="entry name" value="NAD(P)-bd_dom_sf"/>
</dbReference>
<dbReference type="InterPro" id="IPR051164">
    <property type="entry name" value="NmrA-like_oxidored"/>
</dbReference>
<evidence type="ECO:0000259" key="3">
    <source>
        <dbReference type="Pfam" id="PF05368"/>
    </source>
</evidence>
<dbReference type="InterPro" id="IPR008030">
    <property type="entry name" value="NmrA-like"/>
</dbReference>
<comment type="caution">
    <text evidence="4">The sequence shown here is derived from an EMBL/GenBank/DDBJ whole genome shotgun (WGS) entry which is preliminary data.</text>
</comment>
<comment type="similarity">
    <text evidence="1">Belongs to the NmrA-type oxidoreductase family.</text>
</comment>
<dbReference type="PANTHER" id="PTHR42748:SF11">
    <property type="entry name" value="NMRA-LIKE DOMAIN-CONTAINING PROTEIN"/>
    <property type="match status" value="1"/>
</dbReference>
<feature type="domain" description="NmrA-like" evidence="3">
    <location>
        <begin position="3"/>
        <end position="136"/>
    </location>
</feature>
<dbReference type="EMBL" id="LMYN01000108">
    <property type="protein sequence ID" value="KSA00003.1"/>
    <property type="molecule type" value="Genomic_DNA"/>
</dbReference>
<dbReference type="GO" id="GO:0005634">
    <property type="term" value="C:nucleus"/>
    <property type="evidence" value="ECO:0007669"/>
    <property type="project" value="TreeGrafter"/>
</dbReference>
<reference evidence="4 5" key="1">
    <citation type="submission" date="2015-11" db="EMBL/GenBank/DDBJ databases">
        <title>The genome of Debaryomyces fabryi.</title>
        <authorList>
            <person name="Tafer H."/>
            <person name="Lopandic K."/>
        </authorList>
    </citation>
    <scope>NUCLEOTIDE SEQUENCE [LARGE SCALE GENOMIC DNA]</scope>
    <source>
        <strain evidence="4 5">CBS 789</strain>
    </source>
</reference>
<evidence type="ECO:0000313" key="5">
    <source>
        <dbReference type="Proteomes" id="UP000054251"/>
    </source>
</evidence>
<evidence type="ECO:0000256" key="1">
    <source>
        <dbReference type="ARBA" id="ARBA00006328"/>
    </source>
</evidence>
<dbReference type="OrthoDB" id="4083373at2759"/>
<dbReference type="AlphaFoldDB" id="A0A0V1PUZ1"/>
<proteinExistence type="inferred from homology"/>
<dbReference type="RefSeq" id="XP_015466105.1">
    <property type="nucleotide sequence ID" value="XM_015613051.1"/>
</dbReference>
<dbReference type="PANTHER" id="PTHR42748">
    <property type="entry name" value="NITROGEN METABOLITE REPRESSION PROTEIN NMRA FAMILY MEMBER"/>
    <property type="match status" value="1"/>
</dbReference>
<dbReference type="Gene3D" id="3.40.50.720">
    <property type="entry name" value="NAD(P)-binding Rossmann-like Domain"/>
    <property type="match status" value="1"/>
</dbReference>
<dbReference type="SUPFAM" id="SSF51735">
    <property type="entry name" value="NAD(P)-binding Rossmann-fold domains"/>
    <property type="match status" value="1"/>
</dbReference>
<evidence type="ECO:0000256" key="2">
    <source>
        <dbReference type="ARBA" id="ARBA00022857"/>
    </source>
</evidence>
<name>A0A0V1PUZ1_9ASCO</name>